<dbReference type="OrthoDB" id="9813074at2"/>
<evidence type="ECO:0000256" key="5">
    <source>
        <dbReference type="SAM" id="Phobius"/>
    </source>
</evidence>
<keyword evidence="7" id="KW-0645">Protease</keyword>
<dbReference type="GO" id="GO:0016020">
    <property type="term" value="C:membrane"/>
    <property type="evidence" value="ECO:0007669"/>
    <property type="project" value="UniProtKB-SubCell"/>
</dbReference>
<feature type="transmembrane region" description="Helical" evidence="5">
    <location>
        <begin position="98"/>
        <end position="119"/>
    </location>
</feature>
<dbReference type="AlphaFoldDB" id="A0A399E1S6"/>
<evidence type="ECO:0000256" key="4">
    <source>
        <dbReference type="ARBA" id="ARBA00023136"/>
    </source>
</evidence>
<keyword evidence="2 5" id="KW-0812">Transmembrane</keyword>
<accession>A0A399E1S6</accession>
<organism evidence="7 8">
    <name type="scientific">Meiothermus taiwanensis</name>
    <dbReference type="NCBI Taxonomy" id="172827"/>
    <lineage>
        <taxon>Bacteria</taxon>
        <taxon>Thermotogati</taxon>
        <taxon>Deinococcota</taxon>
        <taxon>Deinococci</taxon>
        <taxon>Thermales</taxon>
        <taxon>Thermaceae</taxon>
        <taxon>Meiothermus</taxon>
    </lineage>
</organism>
<protein>
    <submittedName>
        <fullName evidence="7">Rhomboid protease GluP</fullName>
        <ecNumber evidence="7">3.4.21.105</ecNumber>
    </submittedName>
</protein>
<dbReference type="SUPFAM" id="SSF144091">
    <property type="entry name" value="Rhomboid-like"/>
    <property type="match status" value="1"/>
</dbReference>
<dbReference type="GO" id="GO:0004252">
    <property type="term" value="F:serine-type endopeptidase activity"/>
    <property type="evidence" value="ECO:0007669"/>
    <property type="project" value="InterPro"/>
</dbReference>
<dbReference type="Gene3D" id="1.20.1540.10">
    <property type="entry name" value="Rhomboid-like"/>
    <property type="match status" value="1"/>
</dbReference>
<feature type="transmembrane region" description="Helical" evidence="5">
    <location>
        <begin position="183"/>
        <end position="202"/>
    </location>
</feature>
<reference evidence="7 8" key="1">
    <citation type="submission" date="2018-08" db="EMBL/GenBank/DDBJ databases">
        <title>Meiothermus cateniformans JCM 15151 genome sequencing project.</title>
        <authorList>
            <person name="Da Costa M.S."/>
            <person name="Albuquerque L."/>
            <person name="Raposo P."/>
            <person name="Froufe H.J.C."/>
            <person name="Barroso C.S."/>
            <person name="Egas C."/>
        </authorList>
    </citation>
    <scope>NUCLEOTIDE SEQUENCE [LARGE SCALE GENOMIC DNA]</scope>
    <source>
        <strain evidence="7 8">JCM 15151</strain>
    </source>
</reference>
<dbReference type="RefSeq" id="WP_119361706.1">
    <property type="nucleotide sequence ID" value="NZ_JBHSXZ010000099.1"/>
</dbReference>
<gene>
    <name evidence="7" type="primary">gluP</name>
    <name evidence="7" type="ORF">Mcate_01926</name>
</gene>
<evidence type="ECO:0000256" key="2">
    <source>
        <dbReference type="ARBA" id="ARBA00022692"/>
    </source>
</evidence>
<dbReference type="Pfam" id="PF01694">
    <property type="entry name" value="Rhomboid"/>
    <property type="match status" value="1"/>
</dbReference>
<evidence type="ECO:0000259" key="6">
    <source>
        <dbReference type="Pfam" id="PF01694"/>
    </source>
</evidence>
<dbReference type="InterPro" id="IPR035952">
    <property type="entry name" value="Rhomboid-like_sf"/>
</dbReference>
<dbReference type="InterPro" id="IPR050925">
    <property type="entry name" value="Rhomboid_protease_S54"/>
</dbReference>
<feature type="transmembrane region" description="Helical" evidence="5">
    <location>
        <begin position="17"/>
        <end position="47"/>
    </location>
</feature>
<comment type="subcellular location">
    <subcellularLocation>
        <location evidence="1">Membrane</location>
        <topology evidence="1">Multi-pass membrane protein</topology>
    </subcellularLocation>
</comment>
<dbReference type="PANTHER" id="PTHR43731:SF26">
    <property type="entry name" value="RHOMBOID-LIKE PROTEIN 10, CHLOROPLASTIC"/>
    <property type="match status" value="1"/>
</dbReference>
<keyword evidence="7" id="KW-0378">Hydrolase</keyword>
<name>A0A399E1S6_9DEIN</name>
<dbReference type="GO" id="GO:0006508">
    <property type="term" value="P:proteolysis"/>
    <property type="evidence" value="ECO:0007669"/>
    <property type="project" value="UniProtKB-KW"/>
</dbReference>
<dbReference type="Proteomes" id="UP000266089">
    <property type="component" value="Unassembled WGS sequence"/>
</dbReference>
<keyword evidence="3 5" id="KW-1133">Transmembrane helix</keyword>
<proteinExistence type="predicted"/>
<dbReference type="EC" id="3.4.21.105" evidence="7"/>
<feature type="transmembrane region" description="Helical" evidence="5">
    <location>
        <begin position="151"/>
        <end position="171"/>
    </location>
</feature>
<feature type="transmembrane region" description="Helical" evidence="5">
    <location>
        <begin position="59"/>
        <end position="86"/>
    </location>
</feature>
<keyword evidence="4 5" id="KW-0472">Membrane</keyword>
<feature type="domain" description="Peptidase S54 rhomboid" evidence="6">
    <location>
        <begin position="57"/>
        <end position="199"/>
    </location>
</feature>
<feature type="transmembrane region" description="Helical" evidence="5">
    <location>
        <begin position="125"/>
        <end position="144"/>
    </location>
</feature>
<sequence length="214" mass="23661">MFPLHDINRAHRRPYMVYLLVVLNLAGFVYTFGLTDPAAVIGAYGFVPARFVADPFGEWITLFSSMFLHGSLLHILGNMWFLWVFGDNIEDRLGHGRFLLFYLLGGVAAALIQGLVSGFSSDVPMIGASGAISALLGAYIVLYPRALILSLVGWIPVPIPAILYLGYWLLIQFVGDFMGEEGIAFWAHIGGFVAGVVLIRWFERGAPKPGRQRR</sequence>
<dbReference type="EMBL" id="QWKX01000051">
    <property type="protein sequence ID" value="RIH76062.1"/>
    <property type="molecule type" value="Genomic_DNA"/>
</dbReference>
<evidence type="ECO:0000256" key="1">
    <source>
        <dbReference type="ARBA" id="ARBA00004141"/>
    </source>
</evidence>
<evidence type="ECO:0000256" key="3">
    <source>
        <dbReference type="ARBA" id="ARBA00022989"/>
    </source>
</evidence>
<evidence type="ECO:0000313" key="8">
    <source>
        <dbReference type="Proteomes" id="UP000266089"/>
    </source>
</evidence>
<dbReference type="InterPro" id="IPR022764">
    <property type="entry name" value="Peptidase_S54_rhomboid_dom"/>
</dbReference>
<comment type="caution">
    <text evidence="7">The sequence shown here is derived from an EMBL/GenBank/DDBJ whole genome shotgun (WGS) entry which is preliminary data.</text>
</comment>
<dbReference type="PANTHER" id="PTHR43731">
    <property type="entry name" value="RHOMBOID PROTEASE"/>
    <property type="match status" value="1"/>
</dbReference>
<evidence type="ECO:0000313" key="7">
    <source>
        <dbReference type="EMBL" id="RIH76062.1"/>
    </source>
</evidence>